<gene>
    <name evidence="1" type="ORF">SAMN04488056_105239</name>
</gene>
<sequence length="208" mass="23120">MTNSPEQFGFDSLLADADADNQARQFEQETAHLPETMEEAIALYRQQIEQHHVAMLENDFEQAIAIREEAHLLARKLNGNEPGIIAHDDAPGCVLARETAAIPGAVPLWGQEGTFQMTVANMRLQVSMGGIFGIGATAMPYLGFSVRAVEYDRPFLSETGYRSFLGVSVKPEPQMDVSGFVRCVVEVYVKQELKNRLVPIAKQYHPQK</sequence>
<evidence type="ECO:0000313" key="1">
    <source>
        <dbReference type="EMBL" id="SFO40632.1"/>
    </source>
</evidence>
<dbReference type="EMBL" id="FOVR01000005">
    <property type="protein sequence ID" value="SFO40632.1"/>
    <property type="molecule type" value="Genomic_DNA"/>
</dbReference>
<protein>
    <submittedName>
        <fullName evidence="1">Uncharacterized protein</fullName>
    </submittedName>
</protein>
<proteinExistence type="predicted"/>
<dbReference type="RefSeq" id="WP_090072625.1">
    <property type="nucleotide sequence ID" value="NZ_FOVR01000005.1"/>
</dbReference>
<evidence type="ECO:0000313" key="2">
    <source>
        <dbReference type="Proteomes" id="UP000199236"/>
    </source>
</evidence>
<accession>A0A1I5GX99</accession>
<organism evidence="1 2">
    <name type="scientific">Cohaesibacter marisflavi</name>
    <dbReference type="NCBI Taxonomy" id="655353"/>
    <lineage>
        <taxon>Bacteria</taxon>
        <taxon>Pseudomonadati</taxon>
        <taxon>Pseudomonadota</taxon>
        <taxon>Alphaproteobacteria</taxon>
        <taxon>Hyphomicrobiales</taxon>
        <taxon>Cohaesibacteraceae</taxon>
    </lineage>
</organism>
<dbReference type="STRING" id="655353.SAMN04488056_105239"/>
<reference evidence="1 2" key="1">
    <citation type="submission" date="2016-10" db="EMBL/GenBank/DDBJ databases">
        <authorList>
            <person name="de Groot N.N."/>
        </authorList>
    </citation>
    <scope>NUCLEOTIDE SEQUENCE [LARGE SCALE GENOMIC DNA]</scope>
    <source>
        <strain evidence="1 2">CGMCC 1.9157</strain>
    </source>
</reference>
<dbReference type="Proteomes" id="UP000199236">
    <property type="component" value="Unassembled WGS sequence"/>
</dbReference>
<keyword evidence="2" id="KW-1185">Reference proteome</keyword>
<dbReference type="OrthoDB" id="9800596at2"/>
<name>A0A1I5GX99_9HYPH</name>
<dbReference type="AlphaFoldDB" id="A0A1I5GX99"/>